<dbReference type="InterPro" id="IPR050557">
    <property type="entry name" value="RTX_toxin/Mannuronan_C5-epim"/>
</dbReference>
<evidence type="ECO:0000259" key="4">
    <source>
        <dbReference type="Pfam" id="PF13403"/>
    </source>
</evidence>
<dbReference type="Proteomes" id="UP001589920">
    <property type="component" value="Unassembled WGS sequence"/>
</dbReference>
<protein>
    <submittedName>
        <fullName evidence="5">Hint domain-containing protein</fullName>
    </submittedName>
</protein>
<proteinExistence type="predicted"/>
<comment type="subcellular location">
    <subcellularLocation>
        <location evidence="1">Secreted</location>
    </subcellularLocation>
</comment>
<dbReference type="Pfam" id="PF13403">
    <property type="entry name" value="Hint_2"/>
    <property type="match status" value="1"/>
</dbReference>
<dbReference type="InterPro" id="IPR036844">
    <property type="entry name" value="Hint_dom_sf"/>
</dbReference>
<feature type="region of interest" description="Disordered" evidence="3">
    <location>
        <begin position="325"/>
        <end position="365"/>
    </location>
</feature>
<dbReference type="InterPro" id="IPR028992">
    <property type="entry name" value="Hedgehog/Intein_dom"/>
</dbReference>
<dbReference type="SUPFAM" id="SSF51294">
    <property type="entry name" value="Hedgehog/intein (Hint) domain"/>
    <property type="match status" value="1"/>
</dbReference>
<evidence type="ECO:0000256" key="3">
    <source>
        <dbReference type="SAM" id="MobiDB-lite"/>
    </source>
</evidence>
<keyword evidence="6" id="KW-1185">Reference proteome</keyword>
<evidence type="ECO:0000313" key="5">
    <source>
        <dbReference type="EMBL" id="MFC0811694.1"/>
    </source>
</evidence>
<comment type="caution">
    <text evidence="5">The sequence shown here is derived from an EMBL/GenBank/DDBJ whole genome shotgun (WGS) entry which is preliminary data.</text>
</comment>
<name>A0ABV6T4L1_9RHOB</name>
<sequence>MPTVSQYTMINLGVLPDMDPTETNSTTENHATVLDGRVFGSTTSPLYANSTRVVVTDQNDDGLIGFDHGATTDQIRYRVGDTVYTTTLDSAVLVQASVTQVRPDGLTETFDASIRLFQDTSGRMFMAPPTATGVFLNEDRLDDYPIISIRIPNPAVYDVRAYSGMSTNRSALNFKDGYIDGTEGPDSISAGYTDGSGDRVDGNDALLPGMRGNDDFIRAGAGNDTVFAGDGADVVWGREGNDTIYGYRQDGVDDGANDTLDGGAGDDRLFGGAGNDSLIGGTGNDVLFGGSGNDVLDGGDGDDRIEAAAGNDTVLGGAGSDTIYGGTGSDTLRGDDGSDTLFGGSEADSLDGGNENDRLEGGDGADNIVVGRGDTALGQNDADVFRIDPVQTGTGAATITGGEGVTAGGTDVDRIDATAITSGVTVNYAGSEAGTLAGGGASYGFSEIERVTTGAGNDSINAAAVTAGGINVDTGAGDDTIVGGAGNDTIVAGTGADSIRGGAGADTIQAGAGADRVDAGAGNDAIDLGAGDSATDTLVIRNNGGTDTVTGFAGPVTSPTGVVTSEDKLDVSGMVDRDGNPVDVADFLGARATGTITPLRDAGGTVIGSVLTFPDGTAVQLRGVLPSQLDSWQELNALGIPCFAAGTMIETADGPRAVETLAEGDLVRTLDHGLQPVRWVGARRLSAAELAAAEKLRPIRIRAGALGPGTPRADLLVSPQHRVLVRSRIAQRMFGTDEVLVAARQLCQLAGIDIAEDLAAVEYVHILFDRHEVVLSNGAATESLYTGPEALKSVGPAARAEILALFPELATRDYTPPADRTLASGRMARKLAVRHAQNGKPLVEARAG</sequence>
<dbReference type="PANTHER" id="PTHR38340:SF1">
    <property type="entry name" value="S-LAYER PROTEIN"/>
    <property type="match status" value="1"/>
</dbReference>
<feature type="domain" description="Hedgehog/Intein (Hint)" evidence="4">
    <location>
        <begin position="641"/>
        <end position="787"/>
    </location>
</feature>
<dbReference type="PROSITE" id="PS00330">
    <property type="entry name" value="HEMOLYSIN_CALCIUM"/>
    <property type="match status" value="4"/>
</dbReference>
<dbReference type="InterPro" id="IPR018511">
    <property type="entry name" value="Hemolysin-typ_Ca-bd_CS"/>
</dbReference>
<evidence type="ECO:0000256" key="2">
    <source>
        <dbReference type="ARBA" id="ARBA00022525"/>
    </source>
</evidence>
<dbReference type="Gene3D" id="2.150.10.10">
    <property type="entry name" value="Serralysin-like metalloprotease, C-terminal"/>
    <property type="match status" value="4"/>
</dbReference>
<gene>
    <name evidence="5" type="ORF">ACFHYO_06135</name>
</gene>
<dbReference type="InterPro" id="IPR001343">
    <property type="entry name" value="Hemolysn_Ca-bd"/>
</dbReference>
<dbReference type="PANTHER" id="PTHR38340">
    <property type="entry name" value="S-LAYER PROTEIN"/>
    <property type="match status" value="1"/>
</dbReference>
<dbReference type="Gene3D" id="2.170.16.10">
    <property type="entry name" value="Hedgehog/Intein (Hint) domain"/>
    <property type="match status" value="1"/>
</dbReference>
<dbReference type="InterPro" id="IPR011049">
    <property type="entry name" value="Serralysin-like_metalloprot_C"/>
</dbReference>
<dbReference type="Pfam" id="PF00353">
    <property type="entry name" value="HemolysinCabind"/>
    <property type="match status" value="5"/>
</dbReference>
<accession>A0ABV6T4L1</accession>
<dbReference type="EMBL" id="JBHMQU010000023">
    <property type="protein sequence ID" value="MFC0811694.1"/>
    <property type="molecule type" value="Genomic_DNA"/>
</dbReference>
<evidence type="ECO:0000256" key="1">
    <source>
        <dbReference type="ARBA" id="ARBA00004613"/>
    </source>
</evidence>
<dbReference type="SUPFAM" id="SSF51120">
    <property type="entry name" value="beta-Roll"/>
    <property type="match status" value="2"/>
</dbReference>
<organism evidence="5 6">
    <name type="scientific">Paracoccus panacisoli</name>
    <dbReference type="NCBI Taxonomy" id="1510163"/>
    <lineage>
        <taxon>Bacteria</taxon>
        <taxon>Pseudomonadati</taxon>
        <taxon>Pseudomonadota</taxon>
        <taxon>Alphaproteobacteria</taxon>
        <taxon>Rhodobacterales</taxon>
        <taxon>Paracoccaceae</taxon>
        <taxon>Paracoccus</taxon>
    </lineage>
</organism>
<dbReference type="RefSeq" id="WP_394319086.1">
    <property type="nucleotide sequence ID" value="NZ_JBHMQU010000023.1"/>
</dbReference>
<reference evidence="5 6" key="1">
    <citation type="submission" date="2024-09" db="EMBL/GenBank/DDBJ databases">
        <authorList>
            <person name="Sun Q."/>
            <person name="Mori K."/>
        </authorList>
    </citation>
    <scope>NUCLEOTIDE SEQUENCE [LARGE SCALE GENOMIC DNA]</scope>
    <source>
        <strain evidence="5 6">KCTC 42086</strain>
    </source>
</reference>
<dbReference type="PRINTS" id="PR00313">
    <property type="entry name" value="CABNDNGRPT"/>
</dbReference>
<evidence type="ECO:0000313" key="6">
    <source>
        <dbReference type="Proteomes" id="UP001589920"/>
    </source>
</evidence>
<keyword evidence="2" id="KW-0964">Secreted</keyword>